<evidence type="ECO:0000313" key="2">
    <source>
        <dbReference type="Proteomes" id="UP000694941"/>
    </source>
</evidence>
<evidence type="ECO:0000256" key="1">
    <source>
        <dbReference type="SAM" id="MobiDB-lite"/>
    </source>
</evidence>
<keyword evidence="2" id="KW-1185">Reference proteome</keyword>
<dbReference type="RefSeq" id="XP_022236737.1">
    <property type="nucleotide sequence ID" value="XM_022381029.1"/>
</dbReference>
<feature type="region of interest" description="Disordered" evidence="1">
    <location>
        <begin position="106"/>
        <end position="155"/>
    </location>
</feature>
<dbReference type="Proteomes" id="UP000694941">
    <property type="component" value="Unplaced"/>
</dbReference>
<organism evidence="2 3">
    <name type="scientific">Limulus polyphemus</name>
    <name type="common">Atlantic horseshoe crab</name>
    <dbReference type="NCBI Taxonomy" id="6850"/>
    <lineage>
        <taxon>Eukaryota</taxon>
        <taxon>Metazoa</taxon>
        <taxon>Ecdysozoa</taxon>
        <taxon>Arthropoda</taxon>
        <taxon>Chelicerata</taxon>
        <taxon>Merostomata</taxon>
        <taxon>Xiphosura</taxon>
        <taxon>Limulidae</taxon>
        <taxon>Limulus</taxon>
    </lineage>
</organism>
<dbReference type="GeneID" id="111084265"/>
<dbReference type="PANTHER" id="PTHR12984">
    <property type="entry name" value="SCY1-RELATED S/T PROTEIN KINASE-LIKE"/>
    <property type="match status" value="1"/>
</dbReference>
<proteinExistence type="predicted"/>
<gene>
    <name evidence="3" type="primary">LOC111084265</name>
</gene>
<feature type="non-terminal residue" evidence="3">
    <location>
        <position position="155"/>
    </location>
</feature>
<name>A0ABM1RZD2_LIMPO</name>
<evidence type="ECO:0000313" key="3">
    <source>
        <dbReference type="RefSeq" id="XP_022236737.1"/>
    </source>
</evidence>
<dbReference type="PANTHER" id="PTHR12984:SF16">
    <property type="entry name" value="BLACK MATCH, ISOFORM H"/>
    <property type="match status" value="1"/>
</dbReference>
<protein>
    <submittedName>
        <fullName evidence="3">Uncharacterized protein LOC111084265</fullName>
    </submittedName>
</protein>
<sequence length="155" mass="17544">MCIEKIIDKLEKTDILDEVLPMLNKAKLQDPLILMSVVRIYKHMLGDKRYGLTVNLLATKVMPALIPVAVSPGLKLDQFTRLVELLQEMLDHVSKSQKNKIKLEKLTAPSIEETPSNHLVEQNTGYPQRPPSLRLDSRRTSISLEDVIQETSTNS</sequence>
<feature type="compositionally biased region" description="Polar residues" evidence="1">
    <location>
        <begin position="113"/>
        <end position="126"/>
    </location>
</feature>
<reference evidence="3" key="1">
    <citation type="submission" date="2025-08" db="UniProtKB">
        <authorList>
            <consortium name="RefSeq"/>
        </authorList>
    </citation>
    <scope>IDENTIFICATION</scope>
    <source>
        <tissue evidence="3">Muscle</tissue>
    </source>
</reference>
<dbReference type="InterPro" id="IPR051177">
    <property type="entry name" value="CIK-Related_Protein"/>
</dbReference>
<accession>A0ABM1RZD2</accession>